<keyword evidence="2" id="KW-1185">Reference proteome</keyword>
<gene>
    <name evidence="1" type="ORF">SAMN05661091_4970</name>
</gene>
<evidence type="ECO:0000313" key="2">
    <source>
        <dbReference type="Proteomes" id="UP000192940"/>
    </source>
</evidence>
<reference evidence="1 2" key="1">
    <citation type="submission" date="2017-04" db="EMBL/GenBank/DDBJ databases">
        <authorList>
            <person name="Afonso C.L."/>
            <person name="Miller P.J."/>
            <person name="Scott M.A."/>
            <person name="Spackman E."/>
            <person name="Goraichik I."/>
            <person name="Dimitrov K.M."/>
            <person name="Suarez D.L."/>
            <person name="Swayne D.E."/>
        </authorList>
    </citation>
    <scope>NUCLEOTIDE SEQUENCE [LARGE SCALE GENOMIC DNA]</scope>
    <source>
        <strain evidence="1 2">N3/975</strain>
    </source>
</reference>
<organism evidence="1 2">
    <name type="scientific">Paenibacillus uliginis N3/975</name>
    <dbReference type="NCBI Taxonomy" id="1313296"/>
    <lineage>
        <taxon>Bacteria</taxon>
        <taxon>Bacillati</taxon>
        <taxon>Bacillota</taxon>
        <taxon>Bacilli</taxon>
        <taxon>Bacillales</taxon>
        <taxon>Paenibacillaceae</taxon>
        <taxon>Paenibacillus</taxon>
    </lineage>
</organism>
<dbReference type="AlphaFoldDB" id="A0A1X7HPH3"/>
<sequence length="45" mass="4794">MEKSSCCKTKTEDPIVMDTPAETKSCCKTSKSEESKSESGCCKAG</sequence>
<dbReference type="STRING" id="1313296.SAMN05661091_4970"/>
<accession>A0A1X7HPH3</accession>
<dbReference type="RefSeq" id="WP_208915646.1">
    <property type="nucleotide sequence ID" value="NZ_LT840184.1"/>
</dbReference>
<proteinExistence type="predicted"/>
<evidence type="ECO:0000313" key="1">
    <source>
        <dbReference type="EMBL" id="SMF90305.1"/>
    </source>
</evidence>
<name>A0A1X7HPH3_9BACL</name>
<protein>
    <submittedName>
        <fullName evidence="1">Uncharacterized protein</fullName>
    </submittedName>
</protein>
<dbReference type="EMBL" id="LT840184">
    <property type="protein sequence ID" value="SMF90305.1"/>
    <property type="molecule type" value="Genomic_DNA"/>
</dbReference>
<dbReference type="Proteomes" id="UP000192940">
    <property type="component" value="Chromosome I"/>
</dbReference>